<dbReference type="GO" id="GO:0009317">
    <property type="term" value="C:acetyl-CoA carboxylase complex"/>
    <property type="evidence" value="ECO:0007669"/>
    <property type="project" value="InterPro"/>
</dbReference>
<dbReference type="InterPro" id="IPR011763">
    <property type="entry name" value="COA_CT_C"/>
</dbReference>
<dbReference type="AlphaFoldDB" id="A0A6J4RU44"/>
<dbReference type="Pfam" id="PF01039">
    <property type="entry name" value="Carboxyl_trans"/>
    <property type="match status" value="1"/>
</dbReference>
<dbReference type="GO" id="GO:0016740">
    <property type="term" value="F:transferase activity"/>
    <property type="evidence" value="ECO:0007669"/>
    <property type="project" value="UniProtKB-KW"/>
</dbReference>
<dbReference type="InterPro" id="IPR051047">
    <property type="entry name" value="AccD/PCCB"/>
</dbReference>
<dbReference type="EC" id="6.4.1.2" evidence="4"/>
<dbReference type="InterPro" id="IPR029045">
    <property type="entry name" value="ClpP/crotonase-like_dom_sf"/>
</dbReference>
<dbReference type="PANTHER" id="PTHR43842">
    <property type="entry name" value="PROPIONYL-COA CARBOXYLASE BETA CHAIN"/>
    <property type="match status" value="1"/>
</dbReference>
<feature type="domain" description="CoA carboxyltransferase C-terminal" evidence="3">
    <location>
        <begin position="253"/>
        <end position="497"/>
    </location>
</feature>
<dbReference type="SUPFAM" id="SSF52096">
    <property type="entry name" value="ClpP/crotonase"/>
    <property type="match status" value="2"/>
</dbReference>
<keyword evidence="4" id="KW-0808">Transferase</keyword>
<feature type="region of interest" description="Disordered" evidence="1">
    <location>
        <begin position="243"/>
        <end position="262"/>
    </location>
</feature>
<dbReference type="EC" id="6.4.1.3" evidence="4"/>
<dbReference type="PRINTS" id="PR01070">
    <property type="entry name" value="ACCCTRFRASEB"/>
</dbReference>
<proteinExistence type="predicted"/>
<sequence>MSDVLTDTAERLHRGSAPALPAPEPVVDGLLSPVERLEALCDPGSLTLLRSDVRSARMGGKSRAGDGVVTGTGRVDGRPVFCYAQDPSYLGGSLGEAHADSIVRVLQLAGRAGAPVVGFIESGGARMQEGVAALGGYARIFREHVRLSGKVPQISIICGASAGGGSYSPALTDFVIMTKRGTMFLTGPAVVKEVMGEEVTAAKLGGPSVHDRNGVAHWVTANDSEAALLARDLLDHLPAGGSAPAPRWRPVPAPNTPVSSIVPEDDRKVYDVREVIHSLVDGGRMLEWASRWARNIVCGFARMDGRSVGVIANQPKHMGGVLDADSGTKAAKFVRTCNAFGLPLVVLVDTPGFMPGTKQESAGVIRHGAKLVHAFAEASVPKVTLVMRKAFGGAFIAMNSRDLGADYTFAWPQAQIGVMGANQAVTILNRREIADADDPALCRAELAAAYTAEHLSASVASSEGYIDEIVLPDDTRRRFIEALITLDGMAAPAGIRNIPL</sequence>
<protein>
    <submittedName>
        <fullName evidence="4">Acetyl-coenzyme A carboxyl transferase alpha chain / Acetyl-coenzyme A carboxyl transferase beta chain Propionyl-CoA carboxylase beta chain</fullName>
        <ecNumber evidence="4">6.4.1.2</ecNumber>
        <ecNumber evidence="4">6.4.1.3</ecNumber>
    </submittedName>
</protein>
<dbReference type="PANTHER" id="PTHR43842:SF2">
    <property type="entry name" value="PROPIONYL-COA CARBOXYLASE BETA CHAIN, MITOCHONDRIAL"/>
    <property type="match status" value="1"/>
</dbReference>
<organism evidence="4">
    <name type="scientific">uncultured Solirubrobacteraceae bacterium</name>
    <dbReference type="NCBI Taxonomy" id="1162706"/>
    <lineage>
        <taxon>Bacteria</taxon>
        <taxon>Bacillati</taxon>
        <taxon>Actinomycetota</taxon>
        <taxon>Thermoleophilia</taxon>
        <taxon>Solirubrobacterales</taxon>
        <taxon>Solirubrobacteraceae</taxon>
        <taxon>environmental samples</taxon>
    </lineage>
</organism>
<dbReference type="PROSITE" id="PS50980">
    <property type="entry name" value="COA_CT_NTER"/>
    <property type="match status" value="1"/>
</dbReference>
<feature type="domain" description="CoA carboxyltransferase N-terminal" evidence="2">
    <location>
        <begin position="1"/>
        <end position="249"/>
    </location>
</feature>
<evidence type="ECO:0000259" key="3">
    <source>
        <dbReference type="PROSITE" id="PS50989"/>
    </source>
</evidence>
<evidence type="ECO:0000256" key="1">
    <source>
        <dbReference type="SAM" id="MobiDB-lite"/>
    </source>
</evidence>
<feature type="region of interest" description="Disordered" evidence="1">
    <location>
        <begin position="1"/>
        <end position="24"/>
    </location>
</feature>
<reference evidence="4" key="1">
    <citation type="submission" date="2020-02" db="EMBL/GenBank/DDBJ databases">
        <authorList>
            <person name="Meier V. D."/>
        </authorList>
    </citation>
    <scope>NUCLEOTIDE SEQUENCE</scope>
    <source>
        <strain evidence="4">AVDCRST_MAG69</strain>
    </source>
</reference>
<evidence type="ECO:0000259" key="2">
    <source>
        <dbReference type="PROSITE" id="PS50980"/>
    </source>
</evidence>
<name>A0A6J4RU44_9ACTN</name>
<dbReference type="InterPro" id="IPR034733">
    <property type="entry name" value="AcCoA_carboxyl_beta"/>
</dbReference>
<dbReference type="InterPro" id="IPR011762">
    <property type="entry name" value="COA_CT_N"/>
</dbReference>
<keyword evidence="4" id="KW-0436">Ligase</keyword>
<dbReference type="InterPro" id="IPR000438">
    <property type="entry name" value="Acetyl_CoA_COase_Trfase_b_su"/>
</dbReference>
<dbReference type="PROSITE" id="PS50989">
    <property type="entry name" value="COA_CT_CTER"/>
    <property type="match status" value="1"/>
</dbReference>
<dbReference type="GO" id="GO:0004658">
    <property type="term" value="F:propionyl-CoA carboxylase activity"/>
    <property type="evidence" value="ECO:0007669"/>
    <property type="project" value="UniProtKB-EC"/>
</dbReference>
<dbReference type="EMBL" id="CADCVP010000078">
    <property type="protein sequence ID" value="CAA9477391.1"/>
    <property type="molecule type" value="Genomic_DNA"/>
</dbReference>
<gene>
    <name evidence="4" type="ORF">AVDCRST_MAG69-531</name>
</gene>
<dbReference type="Gene3D" id="3.90.226.10">
    <property type="entry name" value="2-enoyl-CoA Hydratase, Chain A, domain 1"/>
    <property type="match status" value="2"/>
</dbReference>
<dbReference type="GO" id="GO:0006633">
    <property type="term" value="P:fatty acid biosynthetic process"/>
    <property type="evidence" value="ECO:0007669"/>
    <property type="project" value="InterPro"/>
</dbReference>
<dbReference type="GO" id="GO:0003989">
    <property type="term" value="F:acetyl-CoA carboxylase activity"/>
    <property type="evidence" value="ECO:0007669"/>
    <property type="project" value="UniProtKB-EC"/>
</dbReference>
<evidence type="ECO:0000313" key="4">
    <source>
        <dbReference type="EMBL" id="CAA9477391.1"/>
    </source>
</evidence>
<accession>A0A6J4RU44</accession>